<dbReference type="STRING" id="1122949.GCA_000378725_01439"/>
<reference evidence="1 2" key="1">
    <citation type="submission" date="2018-06" db="EMBL/GenBank/DDBJ databases">
        <authorList>
            <consortium name="Pathogen Informatics"/>
            <person name="Doyle S."/>
        </authorList>
    </citation>
    <scope>NUCLEOTIDE SEQUENCE [LARGE SCALE GENOMIC DNA]</scope>
    <source>
        <strain evidence="1 2">NCTC13149</strain>
    </source>
</reference>
<dbReference type="EMBL" id="UGSZ01000001">
    <property type="protein sequence ID" value="SUB57685.1"/>
    <property type="molecule type" value="Genomic_DNA"/>
</dbReference>
<sequence length="79" mass="8649">MKKEDFLRKLGSRKFWACISAVVIALIAFTSAEPETTERVVALVSAIGGLCIYMLSEGIADSKPTDTTNVINTEKLKKE</sequence>
<evidence type="ECO:0000313" key="2">
    <source>
        <dbReference type="Proteomes" id="UP000255517"/>
    </source>
</evidence>
<evidence type="ECO:0008006" key="3">
    <source>
        <dbReference type="Google" id="ProtNLM"/>
    </source>
</evidence>
<gene>
    <name evidence="1" type="ORF">NCTC13149_01542</name>
</gene>
<protein>
    <recommendedName>
        <fullName evidence="3">Holin</fullName>
    </recommendedName>
</protein>
<dbReference type="RefSeq" id="WP_019035086.1">
    <property type="nucleotide sequence ID" value="NZ_JASOSY010000005.1"/>
</dbReference>
<proteinExistence type="predicted"/>
<accession>A0A379C7L7</accession>
<organism evidence="1 2">
    <name type="scientific">Peptoniphilus lacrimalis</name>
    <dbReference type="NCBI Taxonomy" id="33031"/>
    <lineage>
        <taxon>Bacteria</taxon>
        <taxon>Bacillati</taxon>
        <taxon>Bacillota</taxon>
        <taxon>Tissierellia</taxon>
        <taxon>Tissierellales</taxon>
        <taxon>Peptoniphilaceae</taxon>
        <taxon>Peptoniphilus</taxon>
    </lineage>
</organism>
<evidence type="ECO:0000313" key="1">
    <source>
        <dbReference type="EMBL" id="SUB57685.1"/>
    </source>
</evidence>
<name>A0A379C7L7_9FIRM</name>
<dbReference type="Proteomes" id="UP000255517">
    <property type="component" value="Unassembled WGS sequence"/>
</dbReference>
<dbReference type="OrthoDB" id="9801171at2"/>
<dbReference type="AlphaFoldDB" id="A0A379C7L7"/>